<feature type="transmembrane region" description="Helical" evidence="1">
    <location>
        <begin position="247"/>
        <end position="266"/>
    </location>
</feature>
<evidence type="ECO:0000256" key="1">
    <source>
        <dbReference type="SAM" id="Phobius"/>
    </source>
</evidence>
<feature type="transmembrane region" description="Helical" evidence="1">
    <location>
        <begin position="129"/>
        <end position="148"/>
    </location>
</feature>
<feature type="transmembrane region" description="Helical" evidence="1">
    <location>
        <begin position="154"/>
        <end position="175"/>
    </location>
</feature>
<keyword evidence="1" id="KW-0812">Transmembrane</keyword>
<keyword evidence="4" id="KW-1185">Reference proteome</keyword>
<dbReference type="SUPFAM" id="SSF103481">
    <property type="entry name" value="Multidrug resistance efflux transporter EmrE"/>
    <property type="match status" value="1"/>
</dbReference>
<dbReference type="Pfam" id="PF00892">
    <property type="entry name" value="EamA"/>
    <property type="match status" value="2"/>
</dbReference>
<accession>A0A318MZ70</accession>
<gene>
    <name evidence="3" type="ORF">DK869_04850</name>
</gene>
<dbReference type="EMBL" id="QGLT01000002">
    <property type="protein sequence ID" value="PXZ00727.1"/>
    <property type="molecule type" value="Genomic_DNA"/>
</dbReference>
<sequence length="299" mass="32606">MPVTNKSLGNFSFNLFATLSGLLTILLWSSLAIMTTFVASIPRFELLWFGFGLSFVIGTLILVLTGRLNEMKQPLKPWITGFSGIFFFHLFYFLGLALAPPAQVTLMSYLWPTMLVVCSAFLSKRQFHIAYLIGVLMGLAGTVFLMYGGKNTVITPWVLLGYFLGFLCAIVWTIYSLVNRKYVNVPAGMLIGVCGGISLVAMLIHFSIEPTVIPSLKEMIILIYMGCGPMGIAFLAWDYASKNANMSLLGSLAYLAPLLSMVWLVVAGKAPATFGLGMAVILIVGGAIVATYPLKHVKE</sequence>
<dbReference type="PANTHER" id="PTHR22911:SF76">
    <property type="entry name" value="EAMA DOMAIN-CONTAINING PROTEIN"/>
    <property type="match status" value="1"/>
</dbReference>
<feature type="domain" description="EamA" evidence="2">
    <location>
        <begin position="18"/>
        <end position="146"/>
    </location>
</feature>
<dbReference type="InterPro" id="IPR000620">
    <property type="entry name" value="EamA_dom"/>
</dbReference>
<feature type="transmembrane region" description="Helical" evidence="1">
    <location>
        <begin position="78"/>
        <end position="98"/>
    </location>
</feature>
<organism evidence="3 4">
    <name type="scientific">Commensalibacter melissae</name>
    <dbReference type="NCBI Taxonomy" id="2070537"/>
    <lineage>
        <taxon>Bacteria</taxon>
        <taxon>Pseudomonadati</taxon>
        <taxon>Pseudomonadota</taxon>
        <taxon>Alphaproteobacteria</taxon>
        <taxon>Acetobacterales</taxon>
        <taxon>Acetobacteraceae</taxon>
    </lineage>
</organism>
<comment type="caution">
    <text evidence="3">The sequence shown here is derived from an EMBL/GenBank/DDBJ whole genome shotgun (WGS) entry which is preliminary data.</text>
</comment>
<evidence type="ECO:0000259" key="2">
    <source>
        <dbReference type="Pfam" id="PF00892"/>
    </source>
</evidence>
<protein>
    <submittedName>
        <fullName evidence="3">EamA family transporter</fullName>
    </submittedName>
</protein>
<feature type="transmembrane region" description="Helical" evidence="1">
    <location>
        <begin position="12"/>
        <end position="34"/>
    </location>
</feature>
<feature type="transmembrane region" description="Helical" evidence="1">
    <location>
        <begin position="46"/>
        <end position="66"/>
    </location>
</feature>
<feature type="transmembrane region" description="Helical" evidence="1">
    <location>
        <begin position="187"/>
        <end position="208"/>
    </location>
</feature>
<dbReference type="Proteomes" id="UP000247565">
    <property type="component" value="Unassembled WGS sequence"/>
</dbReference>
<dbReference type="PANTHER" id="PTHR22911">
    <property type="entry name" value="ACYL-MALONYL CONDENSING ENZYME-RELATED"/>
    <property type="match status" value="1"/>
</dbReference>
<dbReference type="InterPro" id="IPR037185">
    <property type="entry name" value="EmrE-like"/>
</dbReference>
<reference evidence="3 4" key="1">
    <citation type="submission" date="2018-05" db="EMBL/GenBank/DDBJ databases">
        <title>Reference genomes for bee gut microbiota database.</title>
        <authorList>
            <person name="Ellegaard K.M."/>
        </authorList>
    </citation>
    <scope>NUCLEOTIDE SEQUENCE [LARGE SCALE GENOMIC DNA]</scope>
    <source>
        <strain evidence="3 4">ESL0284</strain>
    </source>
</reference>
<keyword evidence="1" id="KW-0472">Membrane</keyword>
<dbReference type="RefSeq" id="WP_110438869.1">
    <property type="nucleotide sequence ID" value="NZ_CP046393.1"/>
</dbReference>
<feature type="domain" description="EamA" evidence="2">
    <location>
        <begin position="160"/>
        <end position="291"/>
    </location>
</feature>
<evidence type="ECO:0000313" key="4">
    <source>
        <dbReference type="Proteomes" id="UP000247565"/>
    </source>
</evidence>
<keyword evidence="1" id="KW-1133">Transmembrane helix</keyword>
<feature type="transmembrane region" description="Helical" evidence="1">
    <location>
        <begin position="104"/>
        <end position="122"/>
    </location>
</feature>
<proteinExistence type="predicted"/>
<dbReference type="OrthoDB" id="9795732at2"/>
<dbReference type="GO" id="GO:0016020">
    <property type="term" value="C:membrane"/>
    <property type="evidence" value="ECO:0007669"/>
    <property type="project" value="InterPro"/>
</dbReference>
<name>A0A318MZ70_9PROT</name>
<dbReference type="AlphaFoldDB" id="A0A318MZ70"/>
<feature type="transmembrane region" description="Helical" evidence="1">
    <location>
        <begin position="220"/>
        <end position="240"/>
    </location>
</feature>
<evidence type="ECO:0000313" key="3">
    <source>
        <dbReference type="EMBL" id="PXZ00727.1"/>
    </source>
</evidence>
<feature type="transmembrane region" description="Helical" evidence="1">
    <location>
        <begin position="272"/>
        <end position="294"/>
    </location>
</feature>